<gene>
    <name evidence="3" type="ORF">CKAN_00696200</name>
</gene>
<keyword evidence="2" id="KW-0012">Acyltransferase</keyword>
<dbReference type="InterPro" id="IPR023213">
    <property type="entry name" value="CAT-like_dom_sf"/>
</dbReference>
<dbReference type="SUPFAM" id="SSF52777">
    <property type="entry name" value="CoA-dependent acyltransferases"/>
    <property type="match status" value="1"/>
</dbReference>
<evidence type="ECO:0000313" key="4">
    <source>
        <dbReference type="Proteomes" id="UP000283530"/>
    </source>
</evidence>
<sequence length="441" mass="47988">MAPPNTIEVLELSRVAPPPGSVSEASLSLTLFDVIWVQAPPVQRLFFYEFSPPNTTTTSDFFNTLLPHLKHSLSLALQLFYPLAGNLVLSSQTGEHEVLYVEGDSISFTVAESTADFHHLVGNHQKNAEELHPLVSHLPPPSLLALQVTLFPNSGFCIGITLHHVVADGRSLAHFMKSWASIYRTGDVSSITTLPSFDRSLVKDVKGLKKILLTQTADFKMEETLKGTDVANEVHPVRATFVVGRAQIERLRQRVLASRPELPHCTPFVLTCAHVWVCMVKARGDIGDKTVHFIFAVDCRARLDPTVPATYFANCIGLAFAEAKGCDLAREDGLAAGSDSIGRAIHGLADGPLAGAEGWIPRVLKMAGERVISVAGSPKFRVYDTDFGWGRPRKTEVLSIEKTGAIYMGESRDEEGGIEIGVAISKSEMDGFASLFEEGLV</sequence>
<reference evidence="3 4" key="1">
    <citation type="journal article" date="2019" name="Nat. Plants">
        <title>Stout camphor tree genome fills gaps in understanding of flowering plant genome evolution.</title>
        <authorList>
            <person name="Chaw S.M."/>
            <person name="Liu Y.C."/>
            <person name="Wu Y.W."/>
            <person name="Wang H.Y."/>
            <person name="Lin C.I."/>
            <person name="Wu C.S."/>
            <person name="Ke H.M."/>
            <person name="Chang L.Y."/>
            <person name="Hsu C.Y."/>
            <person name="Yang H.T."/>
            <person name="Sudianto E."/>
            <person name="Hsu M.H."/>
            <person name="Wu K.P."/>
            <person name="Wang L.N."/>
            <person name="Leebens-Mack J.H."/>
            <person name="Tsai I.J."/>
        </authorList>
    </citation>
    <scope>NUCLEOTIDE SEQUENCE [LARGE SCALE GENOMIC DNA]</scope>
    <source>
        <strain evidence="4">cv. Chaw 1501</strain>
        <tissue evidence="3">Young leaves</tissue>
    </source>
</reference>
<comment type="caution">
    <text evidence="3">The sequence shown here is derived from an EMBL/GenBank/DDBJ whole genome shotgun (WGS) entry which is preliminary data.</text>
</comment>
<dbReference type="OrthoDB" id="1862401at2759"/>
<dbReference type="InterPro" id="IPR051504">
    <property type="entry name" value="Plant_metabolite_acyltrans"/>
</dbReference>
<dbReference type="GO" id="GO:0016747">
    <property type="term" value="F:acyltransferase activity, transferring groups other than amino-acyl groups"/>
    <property type="evidence" value="ECO:0007669"/>
    <property type="project" value="UniProtKB-ARBA"/>
</dbReference>
<evidence type="ECO:0000256" key="2">
    <source>
        <dbReference type="ARBA" id="ARBA00023315"/>
    </source>
</evidence>
<proteinExistence type="predicted"/>
<dbReference type="Proteomes" id="UP000283530">
    <property type="component" value="Unassembled WGS sequence"/>
</dbReference>
<dbReference type="Pfam" id="PF02458">
    <property type="entry name" value="Transferase"/>
    <property type="match status" value="1"/>
</dbReference>
<keyword evidence="1 3" id="KW-0808">Transferase</keyword>
<organism evidence="3 4">
    <name type="scientific">Cinnamomum micranthum f. kanehirae</name>
    <dbReference type="NCBI Taxonomy" id="337451"/>
    <lineage>
        <taxon>Eukaryota</taxon>
        <taxon>Viridiplantae</taxon>
        <taxon>Streptophyta</taxon>
        <taxon>Embryophyta</taxon>
        <taxon>Tracheophyta</taxon>
        <taxon>Spermatophyta</taxon>
        <taxon>Magnoliopsida</taxon>
        <taxon>Magnoliidae</taxon>
        <taxon>Laurales</taxon>
        <taxon>Lauraceae</taxon>
        <taxon>Cinnamomum</taxon>
    </lineage>
</organism>
<name>A0A3S3NF62_9MAGN</name>
<dbReference type="Gene3D" id="3.30.559.10">
    <property type="entry name" value="Chloramphenicol acetyltransferase-like domain"/>
    <property type="match status" value="2"/>
</dbReference>
<dbReference type="STRING" id="337451.A0A3S3NF62"/>
<evidence type="ECO:0000256" key="1">
    <source>
        <dbReference type="ARBA" id="ARBA00022679"/>
    </source>
</evidence>
<keyword evidence="4" id="KW-1185">Reference proteome</keyword>
<dbReference type="AlphaFoldDB" id="A0A3S3NF62"/>
<evidence type="ECO:0000313" key="3">
    <source>
        <dbReference type="EMBL" id="RWR78431.1"/>
    </source>
</evidence>
<dbReference type="EMBL" id="QPKB01000003">
    <property type="protein sequence ID" value="RWR78431.1"/>
    <property type="molecule type" value="Genomic_DNA"/>
</dbReference>
<accession>A0A3S3NF62</accession>
<protein>
    <submittedName>
        <fullName evidence="3">Phenolic glucoside malonyltransferase 2-like protein</fullName>
    </submittedName>
</protein>
<dbReference type="PANTHER" id="PTHR31625">
    <property type="match status" value="1"/>
</dbReference>